<accession>A0A9Q0J463</accession>
<comment type="subcellular location">
    <subcellularLocation>
        <location evidence="1">Nucleus</location>
    </subcellularLocation>
</comment>
<keyword evidence="3" id="KW-0238">DNA-binding</keyword>
<evidence type="ECO:0000256" key="2">
    <source>
        <dbReference type="ARBA" id="ARBA00023015"/>
    </source>
</evidence>
<evidence type="ECO:0000256" key="1">
    <source>
        <dbReference type="ARBA" id="ARBA00004123"/>
    </source>
</evidence>
<dbReference type="InterPro" id="IPR044837">
    <property type="entry name" value="REM16-like"/>
</dbReference>
<name>A0A9Q0J463_9ROSI</name>
<evidence type="ECO:0000256" key="4">
    <source>
        <dbReference type="ARBA" id="ARBA00023163"/>
    </source>
</evidence>
<reference evidence="7" key="1">
    <citation type="submission" date="2022-02" db="EMBL/GenBank/DDBJ databases">
        <authorList>
            <person name="Henning P.M."/>
            <person name="McCubbin A.G."/>
            <person name="Shore J.S."/>
        </authorList>
    </citation>
    <scope>NUCLEOTIDE SEQUENCE</scope>
    <source>
        <strain evidence="7">F60SS</strain>
        <tissue evidence="7">Leaves</tissue>
    </source>
</reference>
<dbReference type="Pfam" id="PF02362">
    <property type="entry name" value="B3"/>
    <property type="match status" value="1"/>
</dbReference>
<feature type="non-terminal residue" evidence="7">
    <location>
        <position position="134"/>
    </location>
</feature>
<evidence type="ECO:0000256" key="3">
    <source>
        <dbReference type="ARBA" id="ARBA00023125"/>
    </source>
</evidence>
<proteinExistence type="predicted"/>
<dbReference type="InterPro" id="IPR015300">
    <property type="entry name" value="DNA-bd_pseudobarrel_sf"/>
</dbReference>
<dbReference type="SUPFAM" id="SSF101936">
    <property type="entry name" value="DNA-binding pseudobarrel domain"/>
    <property type="match status" value="1"/>
</dbReference>
<reference evidence="7" key="2">
    <citation type="journal article" date="2023" name="Plants (Basel)">
        <title>Annotation of the Turnera subulata (Passifloraceae) Draft Genome Reveals the S-Locus Evolved after the Divergence of Turneroideae from Passifloroideae in a Stepwise Manner.</title>
        <authorList>
            <person name="Henning P.M."/>
            <person name="Roalson E.H."/>
            <person name="Mir W."/>
            <person name="McCubbin A.G."/>
            <person name="Shore J.S."/>
        </authorList>
    </citation>
    <scope>NUCLEOTIDE SEQUENCE</scope>
    <source>
        <strain evidence="7">F60SS</strain>
    </source>
</reference>
<feature type="domain" description="TF-B3" evidence="6">
    <location>
        <begin position="30"/>
        <end position="130"/>
    </location>
</feature>
<evidence type="ECO:0000259" key="6">
    <source>
        <dbReference type="PROSITE" id="PS50863"/>
    </source>
</evidence>
<evidence type="ECO:0000256" key="5">
    <source>
        <dbReference type="ARBA" id="ARBA00023242"/>
    </source>
</evidence>
<evidence type="ECO:0000313" key="8">
    <source>
        <dbReference type="Proteomes" id="UP001141552"/>
    </source>
</evidence>
<dbReference type="Proteomes" id="UP001141552">
    <property type="component" value="Unassembled WGS sequence"/>
</dbReference>
<keyword evidence="8" id="KW-1185">Reference proteome</keyword>
<comment type="caution">
    <text evidence="7">The sequence shown here is derived from an EMBL/GenBank/DDBJ whole genome shotgun (WGS) entry which is preliminary data.</text>
</comment>
<gene>
    <name evidence="7" type="ORF">Tsubulata_006450</name>
</gene>
<organism evidence="7 8">
    <name type="scientific">Turnera subulata</name>
    <dbReference type="NCBI Taxonomy" id="218843"/>
    <lineage>
        <taxon>Eukaryota</taxon>
        <taxon>Viridiplantae</taxon>
        <taxon>Streptophyta</taxon>
        <taxon>Embryophyta</taxon>
        <taxon>Tracheophyta</taxon>
        <taxon>Spermatophyta</taxon>
        <taxon>Magnoliopsida</taxon>
        <taxon>eudicotyledons</taxon>
        <taxon>Gunneridae</taxon>
        <taxon>Pentapetalae</taxon>
        <taxon>rosids</taxon>
        <taxon>fabids</taxon>
        <taxon>Malpighiales</taxon>
        <taxon>Passifloraceae</taxon>
        <taxon>Turnera</taxon>
    </lineage>
</organism>
<dbReference type="OrthoDB" id="1869398at2759"/>
<sequence>MGDSRFKVRICDNRETEFMELEEEETIEARNTTNEARNTTITKQKYMPVKFAKKYLSGAGDKQKILIQGSHGRKWLLGFTHKTEQYPTYFIHFGREGFVDDNDLEEGDVLHFELVDRKNPTLKVNIFHAGDFSG</sequence>
<dbReference type="EMBL" id="JAKUCV010006422">
    <property type="protein sequence ID" value="KAJ4827402.1"/>
    <property type="molecule type" value="Genomic_DNA"/>
</dbReference>
<dbReference type="Gene3D" id="2.40.330.10">
    <property type="entry name" value="DNA-binding pseudobarrel domain"/>
    <property type="match status" value="1"/>
</dbReference>
<dbReference type="InterPro" id="IPR003340">
    <property type="entry name" value="B3_DNA-bd"/>
</dbReference>
<keyword evidence="5" id="KW-0539">Nucleus</keyword>
<dbReference type="GO" id="GO:0003677">
    <property type="term" value="F:DNA binding"/>
    <property type="evidence" value="ECO:0007669"/>
    <property type="project" value="UniProtKB-KW"/>
</dbReference>
<protein>
    <recommendedName>
        <fullName evidence="6">TF-B3 domain-containing protein</fullName>
    </recommendedName>
</protein>
<dbReference type="GO" id="GO:0005634">
    <property type="term" value="C:nucleus"/>
    <property type="evidence" value="ECO:0007669"/>
    <property type="project" value="UniProtKB-SubCell"/>
</dbReference>
<dbReference type="PROSITE" id="PS50863">
    <property type="entry name" value="B3"/>
    <property type="match status" value="1"/>
</dbReference>
<dbReference type="PANTHER" id="PTHR31391">
    <property type="entry name" value="B3 DOMAIN-CONTAINING PROTEIN OS11G0197600-RELATED"/>
    <property type="match status" value="1"/>
</dbReference>
<evidence type="ECO:0000313" key="7">
    <source>
        <dbReference type="EMBL" id="KAJ4827402.1"/>
    </source>
</evidence>
<keyword evidence="4" id="KW-0804">Transcription</keyword>
<dbReference type="AlphaFoldDB" id="A0A9Q0J463"/>
<dbReference type="SMART" id="SM01019">
    <property type="entry name" value="B3"/>
    <property type="match status" value="1"/>
</dbReference>
<keyword evidence="2" id="KW-0805">Transcription regulation</keyword>
<dbReference type="CDD" id="cd10017">
    <property type="entry name" value="B3_DNA"/>
    <property type="match status" value="1"/>
</dbReference>